<reference evidence="4 5" key="1">
    <citation type="submission" date="2021-09" db="EMBL/GenBank/DDBJ databases">
        <title>Genomic insights and catalytic innovation underlie evolution of tropane alkaloids biosynthesis.</title>
        <authorList>
            <person name="Wang Y.-J."/>
            <person name="Tian T."/>
            <person name="Huang J.-P."/>
            <person name="Huang S.-X."/>
        </authorList>
    </citation>
    <scope>NUCLEOTIDE SEQUENCE [LARGE SCALE GENOMIC DNA]</scope>
    <source>
        <strain evidence="4">KIB-2018</strain>
        <tissue evidence="4">Leaf</tissue>
    </source>
</reference>
<keyword evidence="3" id="KW-0862">Zinc</keyword>
<proteinExistence type="predicted"/>
<dbReference type="GO" id="GO:0008270">
    <property type="term" value="F:zinc ion binding"/>
    <property type="evidence" value="ECO:0007669"/>
    <property type="project" value="UniProtKB-KW"/>
</dbReference>
<protein>
    <submittedName>
        <fullName evidence="4">Uncharacterized protein</fullName>
    </submittedName>
</protein>
<keyword evidence="2" id="KW-0863">Zinc-finger</keyword>
<gene>
    <name evidence="4" type="ORF">K2173_003985</name>
</gene>
<dbReference type="InterPro" id="IPR019786">
    <property type="entry name" value="Zinc_finger_PHD-type_CS"/>
</dbReference>
<dbReference type="PROSITE" id="PS01359">
    <property type="entry name" value="ZF_PHD_1"/>
    <property type="match status" value="1"/>
</dbReference>
<evidence type="ECO:0000256" key="2">
    <source>
        <dbReference type="ARBA" id="ARBA00022771"/>
    </source>
</evidence>
<evidence type="ECO:0000313" key="4">
    <source>
        <dbReference type="EMBL" id="KAJ8752349.1"/>
    </source>
</evidence>
<keyword evidence="5" id="KW-1185">Reference proteome</keyword>
<dbReference type="PANTHER" id="PTHR34451:SF15">
    <property type="entry name" value="PHD-TYPE DOMAIN-CONTAINING PROTEIN"/>
    <property type="match status" value="1"/>
</dbReference>
<organism evidence="4 5">
    <name type="scientific">Erythroxylum novogranatense</name>
    <dbReference type="NCBI Taxonomy" id="1862640"/>
    <lineage>
        <taxon>Eukaryota</taxon>
        <taxon>Viridiplantae</taxon>
        <taxon>Streptophyta</taxon>
        <taxon>Embryophyta</taxon>
        <taxon>Tracheophyta</taxon>
        <taxon>Spermatophyta</taxon>
        <taxon>Magnoliopsida</taxon>
        <taxon>eudicotyledons</taxon>
        <taxon>Gunneridae</taxon>
        <taxon>Pentapetalae</taxon>
        <taxon>rosids</taxon>
        <taxon>fabids</taxon>
        <taxon>Malpighiales</taxon>
        <taxon>Erythroxylaceae</taxon>
        <taxon>Erythroxylum</taxon>
    </lineage>
</organism>
<evidence type="ECO:0000256" key="1">
    <source>
        <dbReference type="ARBA" id="ARBA00022723"/>
    </source>
</evidence>
<sequence length="252" mass="27446">MNPNSKPNSAISTVTATDQTTMVECGNCNAKDATIIHHVRLRGIYRRLCTSCVLRLHPTLFCPYCFSFYETTPPPPSKRITCSNCASFTHSHCSPPPPSSTPFLCPPCSSPNFSFFTHSAQKVIDQQMAVTLLCAARIASASMAKAVVVARAEAERRGREAALCRKRAKEALEHLTFLFNNNNHNNINNTNNKFKKKDSVAQVSPLTNGGVVNDNVSDNLKHDASVTKCPGGQLLTICIVHSSMPQAALRDA</sequence>
<keyword evidence="1" id="KW-0479">Metal-binding</keyword>
<evidence type="ECO:0000256" key="3">
    <source>
        <dbReference type="ARBA" id="ARBA00022833"/>
    </source>
</evidence>
<accession>A0AAV8SJV7</accession>
<name>A0AAV8SJV7_9ROSI</name>
<comment type="caution">
    <text evidence="4">The sequence shown here is derived from an EMBL/GenBank/DDBJ whole genome shotgun (WGS) entry which is preliminary data.</text>
</comment>
<dbReference type="AlphaFoldDB" id="A0AAV8SJV7"/>
<dbReference type="PANTHER" id="PTHR34451">
    <property type="entry name" value="PHD FINGER FAMILY PROTEIN"/>
    <property type="match status" value="1"/>
</dbReference>
<dbReference type="Proteomes" id="UP001159364">
    <property type="component" value="Linkage Group LG10"/>
</dbReference>
<dbReference type="EMBL" id="JAIWQS010000010">
    <property type="protein sequence ID" value="KAJ8752349.1"/>
    <property type="molecule type" value="Genomic_DNA"/>
</dbReference>
<evidence type="ECO:0000313" key="5">
    <source>
        <dbReference type="Proteomes" id="UP001159364"/>
    </source>
</evidence>